<dbReference type="HOGENOM" id="CLU_3096525_0_0_1"/>
<feature type="region of interest" description="Disordered" evidence="1">
    <location>
        <begin position="32"/>
        <end position="51"/>
    </location>
</feature>
<evidence type="ECO:0008006" key="5">
    <source>
        <dbReference type="Google" id="ProtNLM"/>
    </source>
</evidence>
<gene>
    <name evidence="3" type="ORF">D910_10158</name>
    <name evidence="2" type="ORF">YQE_02961</name>
</gene>
<evidence type="ECO:0000313" key="4">
    <source>
        <dbReference type="Proteomes" id="UP000030742"/>
    </source>
</evidence>
<dbReference type="EMBL" id="KB740457">
    <property type="protein sequence ID" value="ENN80619.1"/>
    <property type="molecule type" value="Genomic_DNA"/>
</dbReference>
<reference evidence="2 4" key="1">
    <citation type="journal article" date="2013" name="Genome Biol.">
        <title>Draft genome of the mountain pine beetle, Dendroctonus ponderosae Hopkins, a major forest pest.</title>
        <authorList>
            <person name="Keeling C.I."/>
            <person name="Yuen M.M."/>
            <person name="Liao N.Y."/>
            <person name="Docking T.R."/>
            <person name="Chan S.K."/>
            <person name="Taylor G.A."/>
            <person name="Palmquist D.L."/>
            <person name="Jackman S.D."/>
            <person name="Nguyen A."/>
            <person name="Li M."/>
            <person name="Henderson H."/>
            <person name="Janes J.K."/>
            <person name="Zhao Y."/>
            <person name="Pandoh P."/>
            <person name="Moore R."/>
            <person name="Sperling F.A."/>
            <person name="Huber D.P."/>
            <person name="Birol I."/>
            <person name="Jones S.J."/>
            <person name="Bohlmann J."/>
        </authorList>
    </citation>
    <scope>NUCLEOTIDE SEQUENCE</scope>
</reference>
<dbReference type="OMA" id="GADHETC"/>
<proteinExistence type="predicted"/>
<protein>
    <recommendedName>
        <fullName evidence="5">Metallothionein</fullName>
    </recommendedName>
</protein>
<dbReference type="AlphaFoldDB" id="N6TJK4"/>
<evidence type="ECO:0000313" key="2">
    <source>
        <dbReference type="EMBL" id="ENN80619.1"/>
    </source>
</evidence>
<evidence type="ECO:0000313" key="3">
    <source>
        <dbReference type="EMBL" id="ERL92851.1"/>
    </source>
</evidence>
<evidence type="ECO:0000256" key="1">
    <source>
        <dbReference type="SAM" id="MobiDB-lite"/>
    </source>
</evidence>
<feature type="non-terminal residue" evidence="2">
    <location>
        <position position="1"/>
    </location>
</feature>
<dbReference type="EMBL" id="KB632337">
    <property type="protein sequence ID" value="ERL92851.1"/>
    <property type="molecule type" value="Genomic_DNA"/>
</dbReference>
<dbReference type="Proteomes" id="UP000030742">
    <property type="component" value="Unassembled WGS sequence"/>
</dbReference>
<accession>N6TJK4</accession>
<name>N6TJK4_DENPD</name>
<organism evidence="2">
    <name type="scientific">Dendroctonus ponderosae</name>
    <name type="common">Mountain pine beetle</name>
    <dbReference type="NCBI Taxonomy" id="77166"/>
    <lineage>
        <taxon>Eukaryota</taxon>
        <taxon>Metazoa</taxon>
        <taxon>Ecdysozoa</taxon>
        <taxon>Arthropoda</taxon>
        <taxon>Hexapoda</taxon>
        <taxon>Insecta</taxon>
        <taxon>Pterygota</taxon>
        <taxon>Neoptera</taxon>
        <taxon>Endopterygota</taxon>
        <taxon>Coleoptera</taxon>
        <taxon>Polyphaga</taxon>
        <taxon>Cucujiformia</taxon>
        <taxon>Curculionidae</taxon>
        <taxon>Scolytinae</taxon>
        <taxon>Dendroctonus</taxon>
    </lineage>
</organism>
<sequence>MPSPCSTCDDSCKDSQSCGTDCKCGPNCKCSEKTESCPCPSGADHETCDKK</sequence>